<keyword evidence="8" id="KW-1185">Reference proteome</keyword>
<evidence type="ECO:0000256" key="4">
    <source>
        <dbReference type="ARBA" id="ARBA00023136"/>
    </source>
</evidence>
<feature type="transmembrane region" description="Helical" evidence="5">
    <location>
        <begin position="105"/>
        <end position="123"/>
    </location>
</feature>
<dbReference type="EMBL" id="CP022579">
    <property type="protein sequence ID" value="QEL63851.1"/>
    <property type="molecule type" value="Genomic_DNA"/>
</dbReference>
<feature type="transmembrane region" description="Helical" evidence="5">
    <location>
        <begin position="66"/>
        <end position="84"/>
    </location>
</feature>
<evidence type="ECO:0000313" key="7">
    <source>
        <dbReference type="EMBL" id="QEL63851.1"/>
    </source>
</evidence>
<dbReference type="GO" id="GO:0016020">
    <property type="term" value="C:membrane"/>
    <property type="evidence" value="ECO:0007669"/>
    <property type="project" value="UniProtKB-SubCell"/>
</dbReference>
<evidence type="ECO:0000256" key="1">
    <source>
        <dbReference type="ARBA" id="ARBA00004141"/>
    </source>
</evidence>
<gene>
    <name evidence="7" type="ORF">OTERR_03750</name>
</gene>
<protein>
    <recommendedName>
        <fullName evidence="6">Yip1 domain-containing protein</fullName>
    </recommendedName>
</protein>
<comment type="subcellular location">
    <subcellularLocation>
        <location evidence="1">Membrane</location>
        <topology evidence="1">Multi-pass membrane protein</topology>
    </subcellularLocation>
</comment>
<keyword evidence="3 5" id="KW-1133">Transmembrane helix</keyword>
<accession>A0A5C1E4K9</accession>
<dbReference type="AlphaFoldDB" id="A0A5C1E4K9"/>
<feature type="transmembrane region" description="Helical" evidence="5">
    <location>
        <begin position="162"/>
        <end position="193"/>
    </location>
</feature>
<organism evidence="7 8">
    <name type="scientific">Oryzomicrobium terrae</name>
    <dbReference type="NCBI Taxonomy" id="1735038"/>
    <lineage>
        <taxon>Bacteria</taxon>
        <taxon>Pseudomonadati</taxon>
        <taxon>Pseudomonadota</taxon>
        <taxon>Betaproteobacteria</taxon>
        <taxon>Rhodocyclales</taxon>
        <taxon>Rhodocyclaceae</taxon>
        <taxon>Oryzomicrobium</taxon>
    </lineage>
</organism>
<sequence>MSPMMFPKMLSSHAEGWDWLMKVHPSVTKMFWMYVVPMSLVPPAMLLYAWSAYHETVNLPTISREMLMGIVTLFYVTELVAVPVMARIIQQLGDVIDARPPYQDAFTLAAVAPTPLWIAPVAFFVPSVLFAVVVALVALVAVSALIYQGVNRVFHMGDDDGHALLLWGSVLAAGLCAWVVMMLLTFVALGWAVS</sequence>
<dbReference type="RefSeq" id="WP_054620021.1">
    <property type="nucleotide sequence ID" value="NZ_CP022579.1"/>
</dbReference>
<dbReference type="KEGG" id="otr:OTERR_03750"/>
<evidence type="ECO:0000256" key="5">
    <source>
        <dbReference type="SAM" id="Phobius"/>
    </source>
</evidence>
<evidence type="ECO:0000313" key="8">
    <source>
        <dbReference type="Proteomes" id="UP000323671"/>
    </source>
</evidence>
<evidence type="ECO:0000256" key="2">
    <source>
        <dbReference type="ARBA" id="ARBA00022692"/>
    </source>
</evidence>
<feature type="transmembrane region" description="Helical" evidence="5">
    <location>
        <begin position="129"/>
        <end position="150"/>
    </location>
</feature>
<dbReference type="InterPro" id="IPR006977">
    <property type="entry name" value="Yip1_dom"/>
</dbReference>
<keyword evidence="4 5" id="KW-0472">Membrane</keyword>
<dbReference type="Proteomes" id="UP000323671">
    <property type="component" value="Chromosome"/>
</dbReference>
<proteinExistence type="predicted"/>
<evidence type="ECO:0000259" key="6">
    <source>
        <dbReference type="Pfam" id="PF04893"/>
    </source>
</evidence>
<evidence type="ECO:0000256" key="3">
    <source>
        <dbReference type="ARBA" id="ARBA00022989"/>
    </source>
</evidence>
<feature type="domain" description="Yip1" evidence="6">
    <location>
        <begin position="10"/>
        <end position="181"/>
    </location>
</feature>
<dbReference type="Pfam" id="PF04893">
    <property type="entry name" value="Yip1"/>
    <property type="match status" value="1"/>
</dbReference>
<name>A0A5C1E4K9_9RHOO</name>
<feature type="transmembrane region" description="Helical" evidence="5">
    <location>
        <begin position="31"/>
        <end position="51"/>
    </location>
</feature>
<reference evidence="7 8" key="1">
    <citation type="submission" date="2017-07" db="EMBL/GenBank/DDBJ databases">
        <title>Complete genome sequence of Oryzomicrobium terrae TPP412.</title>
        <authorList>
            <person name="Chiu L.-W."/>
            <person name="Lo K.-J."/>
            <person name="Tsai Y.-M."/>
            <person name="Lin S.-S."/>
            <person name="Kuo C.-H."/>
            <person name="Liu C.-T."/>
        </authorList>
    </citation>
    <scope>NUCLEOTIDE SEQUENCE [LARGE SCALE GENOMIC DNA]</scope>
    <source>
        <strain evidence="7 8">TPP412</strain>
    </source>
</reference>
<keyword evidence="2 5" id="KW-0812">Transmembrane</keyword>